<keyword evidence="5" id="KW-0472">Membrane</keyword>
<evidence type="ECO:0000256" key="1">
    <source>
        <dbReference type="ARBA" id="ARBA00004141"/>
    </source>
</evidence>
<dbReference type="PANTHER" id="PTHR46022">
    <property type="entry name" value="PROTEIN PATCHED"/>
    <property type="match status" value="1"/>
</dbReference>
<dbReference type="GO" id="GO:0045879">
    <property type="term" value="P:negative regulation of smoothened signaling pathway"/>
    <property type="evidence" value="ECO:0007669"/>
    <property type="project" value="TreeGrafter"/>
</dbReference>
<comment type="similarity">
    <text evidence="2">Belongs to the patched family.</text>
</comment>
<evidence type="ECO:0000256" key="3">
    <source>
        <dbReference type="ARBA" id="ARBA00022692"/>
    </source>
</evidence>
<dbReference type="WBParaSite" id="jg19998">
    <property type="protein sequence ID" value="jg19998"/>
    <property type="gene ID" value="jg19998"/>
</dbReference>
<protein>
    <submittedName>
        <fullName evidence="8">Uncharacterized protein</fullName>
    </submittedName>
</protein>
<dbReference type="GO" id="GO:0005886">
    <property type="term" value="C:plasma membrane"/>
    <property type="evidence" value="ECO:0007669"/>
    <property type="project" value="TreeGrafter"/>
</dbReference>
<evidence type="ECO:0000256" key="6">
    <source>
        <dbReference type="ARBA" id="ARBA00023180"/>
    </source>
</evidence>
<dbReference type="Proteomes" id="UP000887574">
    <property type="component" value="Unplaced"/>
</dbReference>
<reference evidence="8" key="1">
    <citation type="submission" date="2022-11" db="UniProtKB">
        <authorList>
            <consortium name="WormBaseParasite"/>
        </authorList>
    </citation>
    <scope>IDENTIFICATION</scope>
</reference>
<dbReference type="GO" id="GO:0097108">
    <property type="term" value="F:hedgehog family protein binding"/>
    <property type="evidence" value="ECO:0007669"/>
    <property type="project" value="TreeGrafter"/>
</dbReference>
<proteinExistence type="inferred from homology"/>
<organism evidence="7 8">
    <name type="scientific">Ditylenchus dipsaci</name>
    <dbReference type="NCBI Taxonomy" id="166011"/>
    <lineage>
        <taxon>Eukaryota</taxon>
        <taxon>Metazoa</taxon>
        <taxon>Ecdysozoa</taxon>
        <taxon>Nematoda</taxon>
        <taxon>Chromadorea</taxon>
        <taxon>Rhabditida</taxon>
        <taxon>Tylenchina</taxon>
        <taxon>Tylenchomorpha</taxon>
        <taxon>Sphaerularioidea</taxon>
        <taxon>Anguinidae</taxon>
        <taxon>Anguininae</taxon>
        <taxon>Ditylenchus</taxon>
    </lineage>
</organism>
<dbReference type="GO" id="GO:0005119">
    <property type="term" value="F:smoothened binding"/>
    <property type="evidence" value="ECO:0007669"/>
    <property type="project" value="TreeGrafter"/>
</dbReference>
<evidence type="ECO:0000313" key="7">
    <source>
        <dbReference type="Proteomes" id="UP000887574"/>
    </source>
</evidence>
<evidence type="ECO:0000256" key="4">
    <source>
        <dbReference type="ARBA" id="ARBA00022989"/>
    </source>
</evidence>
<evidence type="ECO:0000313" key="8">
    <source>
        <dbReference type="WBParaSite" id="jg19998"/>
    </source>
</evidence>
<dbReference type="GO" id="GO:0008158">
    <property type="term" value="F:hedgehog receptor activity"/>
    <property type="evidence" value="ECO:0007669"/>
    <property type="project" value="TreeGrafter"/>
</dbReference>
<name>A0A915DHL2_9BILA</name>
<dbReference type="AlphaFoldDB" id="A0A915DHL2"/>
<dbReference type="PANTHER" id="PTHR46022:SF1">
    <property type="entry name" value="PROTEIN PATCHED"/>
    <property type="match status" value="1"/>
</dbReference>
<keyword evidence="7" id="KW-1185">Reference proteome</keyword>
<keyword evidence="3" id="KW-0812">Transmembrane</keyword>
<keyword evidence="4" id="KW-1133">Transmembrane helix</keyword>
<comment type="subcellular location">
    <subcellularLocation>
        <location evidence="1">Membrane</location>
        <topology evidence="1">Multi-pass membrane protein</topology>
    </subcellularLocation>
</comment>
<accession>A0A915DHL2</accession>
<evidence type="ECO:0000256" key="5">
    <source>
        <dbReference type="ARBA" id="ARBA00023136"/>
    </source>
</evidence>
<sequence>MGWHEYESMFYTVSQASFYPKFHKLKEGPAGRKIPFYLTGLKDTPVIVEMIKEIRAVCENYTNQDWTPTPME</sequence>
<keyword evidence="6" id="KW-0325">Glycoprotein</keyword>
<evidence type="ECO:0000256" key="2">
    <source>
        <dbReference type="ARBA" id="ARBA00005585"/>
    </source>
</evidence>